<keyword evidence="2" id="KW-0067">ATP-binding</keyword>
<dbReference type="Pfam" id="PF18860">
    <property type="entry name" value="AbiJ_NTD3"/>
    <property type="match status" value="1"/>
</dbReference>
<keyword evidence="2" id="KW-0547">Nucleotide-binding</keyword>
<dbReference type="SMART" id="SM00382">
    <property type="entry name" value="AAA"/>
    <property type="match status" value="1"/>
</dbReference>
<dbReference type="GO" id="GO:0016887">
    <property type="term" value="F:ATP hydrolysis activity"/>
    <property type="evidence" value="ECO:0007669"/>
    <property type="project" value="InterPro"/>
</dbReference>
<dbReference type="EMBL" id="VZBP01000106">
    <property type="protein sequence ID" value="MQO09664.1"/>
    <property type="molecule type" value="Genomic_DNA"/>
</dbReference>
<dbReference type="RefSeq" id="WP_153097060.1">
    <property type="nucleotide sequence ID" value="NZ_VZBP01000106.1"/>
</dbReference>
<feature type="domain" description="AAA+ ATPase" evidence="1">
    <location>
        <begin position="334"/>
        <end position="561"/>
    </location>
</feature>
<dbReference type="Proteomes" id="UP000405805">
    <property type="component" value="Unassembled WGS sequence"/>
</dbReference>
<gene>
    <name evidence="2" type="ORF">F7D57_08060</name>
</gene>
<dbReference type="SUPFAM" id="SSF52540">
    <property type="entry name" value="P-loop containing nucleoside triphosphate hydrolases"/>
    <property type="match status" value="1"/>
</dbReference>
<sequence length="644" mass="75429">MKQEARQAIYGIVKCIDDQLRYEHDVLNLISSLWNVYQSPSTGEDSRYKILGDEIDKHYFMNDDWTQDKLYLSVLHILDDEHKLLRFVEGLINIMSDEAIINDLQKILETENYQIINDEGRLVIQTIGEGITPEVDNRIPFIRCKSVITNRFRFEEKEMEVPDEKECFMLTFNNMWNDYGYQTWFRLYYKKNKQIEFLGRVKIMKLSEHDTSIVLPERFYRLDDNFCSLGDNLDYYDNMFKLFAERAYIYLGELKDAALYSKIHEKFADTIAFKSSLLRDNSAERALREGRFWVFGRDMRQSYAFTYRYEPKYGGENVTPVDIDFDFAYDCEPYHRMIGLIGENGVGKSTLLNNIVESFIGKDKGAFVGLPPIMSKIMVISYSPFDKFPLVSTDYTVEYHYCGLLKNQTELFSLQDQIAIFKGNLMKILHRGSSNQLLRRWRHIMKAVIDQNIIDGFYEEDDKGDYRLVEDNINEFCQNMSSGESIYVYSLTEIMANIRYDTLLLFDEPEQHLHPHAITVLMKAICDVLEEFESYAIIATHSPLIVREMVSDNVYTLERIGNTLSVAKIGIECFGEDVSILSDVIFKNMSDEKKYEHFVESVARKCHYDYATIVDRLKGAHNKLGMNMRLLIRSVIDKHNYEEA</sequence>
<dbReference type="AlphaFoldDB" id="A0AA91A4L2"/>
<dbReference type="InterPro" id="IPR041427">
    <property type="entry name" value="AbiJ-NTD3"/>
</dbReference>
<protein>
    <submittedName>
        <fullName evidence="2">ATP-binding protein</fullName>
    </submittedName>
</protein>
<dbReference type="InterPro" id="IPR027417">
    <property type="entry name" value="P-loop_NTPase"/>
</dbReference>
<name>A0AA91A4L2_9BACT</name>
<evidence type="ECO:0000313" key="3">
    <source>
        <dbReference type="Proteomes" id="UP000405805"/>
    </source>
</evidence>
<comment type="caution">
    <text evidence="2">The sequence shown here is derived from an EMBL/GenBank/DDBJ whole genome shotgun (WGS) entry which is preliminary data.</text>
</comment>
<dbReference type="InterPro" id="IPR003593">
    <property type="entry name" value="AAA+_ATPase"/>
</dbReference>
<dbReference type="Gene3D" id="3.40.50.300">
    <property type="entry name" value="P-loop containing nucleotide triphosphate hydrolases"/>
    <property type="match status" value="1"/>
</dbReference>
<accession>A0AA91A4L2</accession>
<dbReference type="PANTHER" id="PTHR43581">
    <property type="entry name" value="ATP/GTP PHOSPHATASE"/>
    <property type="match status" value="1"/>
</dbReference>
<evidence type="ECO:0000259" key="1">
    <source>
        <dbReference type="SMART" id="SM00382"/>
    </source>
</evidence>
<proteinExistence type="predicted"/>
<dbReference type="GO" id="GO:0005524">
    <property type="term" value="F:ATP binding"/>
    <property type="evidence" value="ECO:0007669"/>
    <property type="project" value="UniProtKB-KW"/>
</dbReference>
<dbReference type="PANTHER" id="PTHR43581:SF4">
    <property type="entry name" value="ATP_GTP PHOSPHATASE"/>
    <property type="match status" value="1"/>
</dbReference>
<evidence type="ECO:0000313" key="2">
    <source>
        <dbReference type="EMBL" id="MQO09664.1"/>
    </source>
</evidence>
<dbReference type="InterPro" id="IPR003959">
    <property type="entry name" value="ATPase_AAA_core"/>
</dbReference>
<organism evidence="2 3">
    <name type="scientific">Segatella copri</name>
    <dbReference type="NCBI Taxonomy" id="165179"/>
    <lineage>
        <taxon>Bacteria</taxon>
        <taxon>Pseudomonadati</taxon>
        <taxon>Bacteroidota</taxon>
        <taxon>Bacteroidia</taxon>
        <taxon>Bacteroidales</taxon>
        <taxon>Prevotellaceae</taxon>
        <taxon>Segatella</taxon>
    </lineage>
</organism>
<dbReference type="InterPro" id="IPR051396">
    <property type="entry name" value="Bact_Antivir_Def_Nuclease"/>
</dbReference>
<dbReference type="Pfam" id="PF13304">
    <property type="entry name" value="AAA_21"/>
    <property type="match status" value="1"/>
</dbReference>
<reference evidence="3" key="1">
    <citation type="submission" date="2019-09" db="EMBL/GenBank/DDBJ databases">
        <title>Distinct polysaccharide growth profiles of human intestinal Prevotella copri isolates.</title>
        <authorList>
            <person name="Fehlner-Peach H."/>
            <person name="Magnabosco C."/>
            <person name="Raghavan V."/>
            <person name="Scher J.U."/>
            <person name="Tett A."/>
            <person name="Cox L.M."/>
            <person name="Gottsegen C."/>
            <person name="Watters A."/>
            <person name="Wiltshire- Gordon J.D."/>
            <person name="Segata N."/>
            <person name="Bonneau R."/>
            <person name="Littman D.R."/>
        </authorList>
    </citation>
    <scope>NUCLEOTIDE SEQUENCE [LARGE SCALE GENOMIC DNA]</scope>
    <source>
        <strain evidence="3">iA624</strain>
    </source>
</reference>